<reference evidence="1" key="1">
    <citation type="submission" date="2020-07" db="EMBL/GenBank/DDBJ databases">
        <title>Multicomponent nature underlies the extraordinary mechanical properties of spider dragline silk.</title>
        <authorList>
            <person name="Kono N."/>
            <person name="Nakamura H."/>
            <person name="Mori M."/>
            <person name="Yoshida Y."/>
            <person name="Ohtoshi R."/>
            <person name="Malay A.D."/>
            <person name="Moran D.A.P."/>
            <person name="Tomita M."/>
            <person name="Numata K."/>
            <person name="Arakawa K."/>
        </authorList>
    </citation>
    <scope>NUCLEOTIDE SEQUENCE</scope>
</reference>
<organism evidence="1 2">
    <name type="scientific">Trichonephila clavata</name>
    <name type="common">Joro spider</name>
    <name type="synonym">Nephila clavata</name>
    <dbReference type="NCBI Taxonomy" id="2740835"/>
    <lineage>
        <taxon>Eukaryota</taxon>
        <taxon>Metazoa</taxon>
        <taxon>Ecdysozoa</taxon>
        <taxon>Arthropoda</taxon>
        <taxon>Chelicerata</taxon>
        <taxon>Arachnida</taxon>
        <taxon>Araneae</taxon>
        <taxon>Araneomorphae</taxon>
        <taxon>Entelegynae</taxon>
        <taxon>Araneoidea</taxon>
        <taxon>Nephilidae</taxon>
        <taxon>Trichonephila</taxon>
    </lineage>
</organism>
<gene>
    <name evidence="1" type="ORF">TNCT_341781</name>
</gene>
<accession>A0A8X6FIN1</accession>
<protein>
    <submittedName>
        <fullName evidence="1">Uncharacterized protein</fullName>
    </submittedName>
</protein>
<comment type="caution">
    <text evidence="1">The sequence shown here is derived from an EMBL/GenBank/DDBJ whole genome shotgun (WGS) entry which is preliminary data.</text>
</comment>
<name>A0A8X6FIN1_TRICU</name>
<evidence type="ECO:0000313" key="2">
    <source>
        <dbReference type="Proteomes" id="UP000887116"/>
    </source>
</evidence>
<dbReference type="Proteomes" id="UP000887116">
    <property type="component" value="Unassembled WGS sequence"/>
</dbReference>
<keyword evidence="2" id="KW-1185">Reference proteome</keyword>
<dbReference type="AlphaFoldDB" id="A0A8X6FIN1"/>
<sequence length="100" mass="11408">MKILSDFDTKPLTEQNKTFLFLQLKLELTVKFRNAIPESTRKNANDFAEDKNCACEAYALLSFAASFVFVNSVHPRFSNTSLLQENKVATIKIRIMICQS</sequence>
<evidence type="ECO:0000313" key="1">
    <source>
        <dbReference type="EMBL" id="GFQ81202.1"/>
    </source>
</evidence>
<dbReference type="EMBL" id="BMAO01002504">
    <property type="protein sequence ID" value="GFQ81202.1"/>
    <property type="molecule type" value="Genomic_DNA"/>
</dbReference>
<proteinExistence type="predicted"/>